<evidence type="ECO:0000256" key="1">
    <source>
        <dbReference type="ARBA" id="ARBA00022857"/>
    </source>
</evidence>
<dbReference type="EMBL" id="NBNE01003883">
    <property type="protein sequence ID" value="OWZ06619.1"/>
    <property type="molecule type" value="Genomic_DNA"/>
</dbReference>
<dbReference type="InterPro" id="IPR036291">
    <property type="entry name" value="NAD(P)-bd_dom_sf"/>
</dbReference>
<dbReference type="Proteomes" id="UP000198211">
    <property type="component" value="Unassembled WGS sequence"/>
</dbReference>
<protein>
    <submittedName>
        <fullName evidence="3">Short chain dehydrogenase</fullName>
    </submittedName>
</protein>
<keyword evidence="4" id="KW-1185">Reference proteome</keyword>
<dbReference type="PANTHER" id="PTHR43544">
    <property type="entry name" value="SHORT-CHAIN DEHYDROGENASE/REDUCTASE"/>
    <property type="match status" value="1"/>
</dbReference>
<evidence type="ECO:0000313" key="4">
    <source>
        <dbReference type="Proteomes" id="UP000198211"/>
    </source>
</evidence>
<evidence type="ECO:0000313" key="3">
    <source>
        <dbReference type="EMBL" id="OWZ06619.1"/>
    </source>
</evidence>
<dbReference type="OrthoDB" id="99615at2759"/>
<dbReference type="AlphaFoldDB" id="A0A225VNM2"/>
<dbReference type="SUPFAM" id="SSF51735">
    <property type="entry name" value="NAD(P)-binding Rossmann-fold domains"/>
    <property type="match status" value="1"/>
</dbReference>
<keyword evidence="1" id="KW-0521">NADP</keyword>
<name>A0A225VNM2_9STRA</name>
<proteinExistence type="predicted"/>
<comment type="caution">
    <text evidence="3">The sequence shown here is derived from an EMBL/GenBank/DDBJ whole genome shotgun (WGS) entry which is preliminary data.</text>
</comment>
<dbReference type="Pfam" id="PF00106">
    <property type="entry name" value="adh_short"/>
    <property type="match status" value="1"/>
</dbReference>
<sequence length="85" mass="9368">MFPQLEALLPFKIVMLDASSDDSVAEVARQLKNIPIDLLINNADVGIPGTFATTTKDEFMRQFEVNTIGPFFVTKALLPNLELTA</sequence>
<reference evidence="4" key="1">
    <citation type="submission" date="2017-03" db="EMBL/GenBank/DDBJ databases">
        <title>Phytopthora megakarya and P. palmivora, two closely related causual agents of cacao black pod achieved similar genome size and gene model numbers by different mechanisms.</title>
        <authorList>
            <person name="Ali S."/>
            <person name="Shao J."/>
            <person name="Larry D.J."/>
            <person name="Kronmiller B."/>
            <person name="Shen D."/>
            <person name="Strem M.D."/>
            <person name="Melnick R.L."/>
            <person name="Guiltinan M.J."/>
            <person name="Tyler B.M."/>
            <person name="Meinhardt L.W."/>
            <person name="Bailey B.A."/>
        </authorList>
    </citation>
    <scope>NUCLEOTIDE SEQUENCE [LARGE SCALE GENOMIC DNA]</scope>
    <source>
        <strain evidence="4">zdho120</strain>
    </source>
</reference>
<dbReference type="GO" id="GO:0016491">
    <property type="term" value="F:oxidoreductase activity"/>
    <property type="evidence" value="ECO:0007669"/>
    <property type="project" value="UniProtKB-KW"/>
</dbReference>
<keyword evidence="2" id="KW-0560">Oxidoreductase</keyword>
<organism evidence="3 4">
    <name type="scientific">Phytophthora megakarya</name>
    <dbReference type="NCBI Taxonomy" id="4795"/>
    <lineage>
        <taxon>Eukaryota</taxon>
        <taxon>Sar</taxon>
        <taxon>Stramenopiles</taxon>
        <taxon>Oomycota</taxon>
        <taxon>Peronosporomycetes</taxon>
        <taxon>Peronosporales</taxon>
        <taxon>Peronosporaceae</taxon>
        <taxon>Phytophthora</taxon>
    </lineage>
</organism>
<dbReference type="Gene3D" id="3.40.50.720">
    <property type="entry name" value="NAD(P)-binding Rossmann-like Domain"/>
    <property type="match status" value="1"/>
</dbReference>
<dbReference type="GO" id="GO:0005737">
    <property type="term" value="C:cytoplasm"/>
    <property type="evidence" value="ECO:0007669"/>
    <property type="project" value="TreeGrafter"/>
</dbReference>
<dbReference type="InterPro" id="IPR002347">
    <property type="entry name" value="SDR_fam"/>
</dbReference>
<evidence type="ECO:0000256" key="2">
    <source>
        <dbReference type="ARBA" id="ARBA00023002"/>
    </source>
</evidence>
<dbReference type="PANTHER" id="PTHR43544:SF7">
    <property type="entry name" value="NADB-LER2"/>
    <property type="match status" value="1"/>
</dbReference>
<dbReference type="InterPro" id="IPR051468">
    <property type="entry name" value="Fungal_SecMetab_SDRs"/>
</dbReference>
<accession>A0A225VNM2</accession>
<gene>
    <name evidence="3" type="ORF">PHMEG_00021101</name>
</gene>